<organism evidence="1 2">
    <name type="scientific">Fusobacterium mortiferum</name>
    <dbReference type="NCBI Taxonomy" id="850"/>
    <lineage>
        <taxon>Bacteria</taxon>
        <taxon>Fusobacteriati</taxon>
        <taxon>Fusobacteriota</taxon>
        <taxon>Fusobacteriia</taxon>
        <taxon>Fusobacteriales</taxon>
        <taxon>Fusobacteriaceae</taxon>
        <taxon>Fusobacterium</taxon>
    </lineage>
</organism>
<evidence type="ECO:0000313" key="2">
    <source>
        <dbReference type="Proteomes" id="UP000284676"/>
    </source>
</evidence>
<accession>A0A414PWQ4</accession>
<sequence>MKEHKYVNFNQEADVHYIINKYHKKEHEAVKEYLETLKGQKNLTHEAVFALIEKNLKFKKIEK</sequence>
<evidence type="ECO:0000313" key="1">
    <source>
        <dbReference type="EMBL" id="RHF72993.1"/>
    </source>
</evidence>
<dbReference type="RefSeq" id="WP_005884314.1">
    <property type="nucleotide sequence ID" value="NZ_CABMMQ010000001.1"/>
</dbReference>
<name>A0A414PWQ4_FUSMR</name>
<comment type="caution">
    <text evidence="1">The sequence shown here is derived from an EMBL/GenBank/DDBJ whole genome shotgun (WGS) entry which is preliminary data.</text>
</comment>
<gene>
    <name evidence="1" type="ORF">DW663_05580</name>
</gene>
<reference evidence="1 2" key="1">
    <citation type="submission" date="2018-08" db="EMBL/GenBank/DDBJ databases">
        <title>A genome reference for cultivated species of the human gut microbiota.</title>
        <authorList>
            <person name="Zou Y."/>
            <person name="Xue W."/>
            <person name="Luo G."/>
        </authorList>
    </citation>
    <scope>NUCLEOTIDE SEQUENCE [LARGE SCALE GENOMIC DNA]</scope>
    <source>
        <strain evidence="1 2">AM25-1</strain>
    </source>
</reference>
<dbReference type="EMBL" id="QRHL01000006">
    <property type="protein sequence ID" value="RHF72993.1"/>
    <property type="molecule type" value="Genomic_DNA"/>
</dbReference>
<proteinExistence type="predicted"/>
<dbReference type="GeneID" id="62763208"/>
<protein>
    <submittedName>
        <fullName evidence="1">Uncharacterized protein</fullName>
    </submittedName>
</protein>
<dbReference type="Proteomes" id="UP000284676">
    <property type="component" value="Unassembled WGS sequence"/>
</dbReference>
<dbReference type="AlphaFoldDB" id="A0A414PWQ4"/>